<comment type="similarity">
    <text evidence="1">Belongs to the NifU family.</text>
</comment>
<dbReference type="PANTHER" id="PTHR11178">
    <property type="entry name" value="IRON-SULFUR CLUSTER SCAFFOLD PROTEIN NFU-RELATED"/>
    <property type="match status" value="1"/>
</dbReference>
<feature type="domain" description="Scaffold protein Nfu/NifU N-terminal" evidence="2">
    <location>
        <begin position="99"/>
        <end position="189"/>
    </location>
</feature>
<dbReference type="OrthoDB" id="565552at2759"/>
<evidence type="ECO:0000313" key="3">
    <source>
        <dbReference type="EMBL" id="OQR82115.1"/>
    </source>
</evidence>
<dbReference type="InterPro" id="IPR036498">
    <property type="entry name" value="Nfu/NifU_N_sf"/>
</dbReference>
<dbReference type="Gene3D" id="3.30.1370.70">
    <property type="entry name" value="Scaffold protein Nfu/NifU, N-terminal domain"/>
    <property type="match status" value="1"/>
</dbReference>
<accession>A0A1V9Y8Q5</accession>
<dbReference type="InterPro" id="IPR034904">
    <property type="entry name" value="FSCA_dom_sf"/>
</dbReference>
<dbReference type="PANTHER" id="PTHR11178:SF1">
    <property type="entry name" value="NFU1 IRON-SULFUR CLUSTER SCAFFOLD HOMOLOG, MITOCHONDRIAL"/>
    <property type="match status" value="1"/>
</dbReference>
<evidence type="ECO:0000259" key="2">
    <source>
        <dbReference type="SMART" id="SM00932"/>
    </source>
</evidence>
<dbReference type="InterPro" id="IPR001075">
    <property type="entry name" value="NIF_FeS_clus_asmbl_NifU_C"/>
</dbReference>
<reference evidence="3 4" key="1">
    <citation type="journal article" date="2014" name="Genome Biol. Evol.">
        <title>The secreted proteins of Achlya hypogyna and Thraustotheca clavata identify the ancestral oomycete secretome and reveal gene acquisitions by horizontal gene transfer.</title>
        <authorList>
            <person name="Misner I."/>
            <person name="Blouin N."/>
            <person name="Leonard G."/>
            <person name="Richards T.A."/>
            <person name="Lane C.E."/>
        </authorList>
    </citation>
    <scope>NUCLEOTIDE SEQUENCE [LARGE SCALE GENOMIC DNA]</scope>
    <source>
        <strain evidence="3 4">ATCC 34112</strain>
    </source>
</reference>
<dbReference type="Pfam" id="PF08712">
    <property type="entry name" value="Nfu_N"/>
    <property type="match status" value="1"/>
</dbReference>
<dbReference type="SUPFAM" id="SSF117916">
    <property type="entry name" value="Fe-S cluster assembly (FSCA) domain-like"/>
    <property type="match status" value="1"/>
</dbReference>
<dbReference type="Pfam" id="PF01106">
    <property type="entry name" value="NifU"/>
    <property type="match status" value="1"/>
</dbReference>
<dbReference type="FunFam" id="3.30.300.130:FF:000001">
    <property type="entry name" value="NFU1 iron-sulfur cluster scaffold"/>
    <property type="match status" value="1"/>
</dbReference>
<dbReference type="Proteomes" id="UP000243217">
    <property type="component" value="Unassembled WGS sequence"/>
</dbReference>
<dbReference type="FunFam" id="3.30.1370.70:FF:000001">
    <property type="entry name" value="NifU-like protein 4, mitochondrial"/>
    <property type="match status" value="1"/>
</dbReference>
<dbReference type="STRING" id="74557.A0A1V9Y8Q5"/>
<dbReference type="SMART" id="SM00932">
    <property type="entry name" value="Nfu_N"/>
    <property type="match status" value="1"/>
</dbReference>
<dbReference type="SUPFAM" id="SSF110836">
    <property type="entry name" value="Hypothetical protein SAV1430"/>
    <property type="match status" value="1"/>
</dbReference>
<protein>
    <submittedName>
        <fullName evidence="3">Iron-sulfur cluster scaffold protein Nfu</fullName>
    </submittedName>
</protein>
<organism evidence="3 4">
    <name type="scientific">Thraustotheca clavata</name>
    <dbReference type="NCBI Taxonomy" id="74557"/>
    <lineage>
        <taxon>Eukaryota</taxon>
        <taxon>Sar</taxon>
        <taxon>Stramenopiles</taxon>
        <taxon>Oomycota</taxon>
        <taxon>Saprolegniomycetes</taxon>
        <taxon>Saprolegniales</taxon>
        <taxon>Achlyaceae</taxon>
        <taxon>Thraustotheca</taxon>
    </lineage>
</organism>
<dbReference type="AlphaFoldDB" id="A0A1V9Y8Q5"/>
<keyword evidence="4" id="KW-1185">Reference proteome</keyword>
<comment type="caution">
    <text evidence="3">The sequence shown here is derived from an EMBL/GenBank/DDBJ whole genome shotgun (WGS) entry which is preliminary data.</text>
</comment>
<name>A0A1V9Y8Q5_9STRA</name>
<sequence length="312" mass="35387">MQPALEMQLEGELQPMDPDMSSFTPRSEMVIHQFFFNDFGDDFDDEDVKHMLRAVSVFAPRFLRVQRVLTPRSMQFHALKAMPLKPMRVFAVPSRSMFIQTESTPNPHSIKFLPGRPVLDERFTTGVDFTPKAPEVRQSELARELFKIDGVNRVFFGKDFVSITKDEDEDWEMLRGQIFATIMDFYATGKPVMLDKPEITDTTILDDDDEVVAMIKELLETRIRPAVQDDGGDIFYKGFDEETGIVKVQLAGSCVGCASSSVTLKNGVENMLMHYIPEVTGVEEVDDGLKDINENEFKTLEERLRAAGIPSL</sequence>
<dbReference type="GO" id="GO:0005506">
    <property type="term" value="F:iron ion binding"/>
    <property type="evidence" value="ECO:0007669"/>
    <property type="project" value="InterPro"/>
</dbReference>
<dbReference type="GO" id="GO:0005739">
    <property type="term" value="C:mitochondrion"/>
    <property type="evidence" value="ECO:0007669"/>
    <property type="project" value="TreeGrafter"/>
</dbReference>
<dbReference type="InterPro" id="IPR014824">
    <property type="entry name" value="Nfu/NifU_N"/>
</dbReference>
<gene>
    <name evidence="3" type="ORF">THRCLA_11122</name>
</gene>
<dbReference type="Gene3D" id="3.30.300.130">
    <property type="entry name" value="Fe-S cluster assembly (FSCA)"/>
    <property type="match status" value="1"/>
</dbReference>
<proteinExistence type="inferred from homology"/>
<evidence type="ECO:0000256" key="1">
    <source>
        <dbReference type="ARBA" id="ARBA00006420"/>
    </source>
</evidence>
<dbReference type="GO" id="GO:0016226">
    <property type="term" value="P:iron-sulfur cluster assembly"/>
    <property type="evidence" value="ECO:0007669"/>
    <property type="project" value="InterPro"/>
</dbReference>
<dbReference type="GO" id="GO:0051536">
    <property type="term" value="F:iron-sulfur cluster binding"/>
    <property type="evidence" value="ECO:0007669"/>
    <property type="project" value="InterPro"/>
</dbReference>
<dbReference type="EMBL" id="JNBS01004837">
    <property type="protein sequence ID" value="OQR82115.1"/>
    <property type="molecule type" value="Genomic_DNA"/>
</dbReference>
<evidence type="ECO:0000313" key="4">
    <source>
        <dbReference type="Proteomes" id="UP000243217"/>
    </source>
</evidence>